<protein>
    <submittedName>
        <fullName evidence="2">Uncharacterized protein</fullName>
    </submittedName>
</protein>
<feature type="region of interest" description="Disordered" evidence="1">
    <location>
        <begin position="68"/>
        <end position="88"/>
    </location>
</feature>
<dbReference type="EMBL" id="AMZH03015947">
    <property type="protein sequence ID" value="RRT45267.1"/>
    <property type="molecule type" value="Genomic_DNA"/>
</dbReference>
<organism evidence="2 3">
    <name type="scientific">Ensete ventricosum</name>
    <name type="common">Abyssinian banana</name>
    <name type="synonym">Musa ensete</name>
    <dbReference type="NCBI Taxonomy" id="4639"/>
    <lineage>
        <taxon>Eukaryota</taxon>
        <taxon>Viridiplantae</taxon>
        <taxon>Streptophyta</taxon>
        <taxon>Embryophyta</taxon>
        <taxon>Tracheophyta</taxon>
        <taxon>Spermatophyta</taxon>
        <taxon>Magnoliopsida</taxon>
        <taxon>Liliopsida</taxon>
        <taxon>Zingiberales</taxon>
        <taxon>Musaceae</taxon>
        <taxon>Ensete</taxon>
    </lineage>
</organism>
<evidence type="ECO:0000313" key="2">
    <source>
        <dbReference type="EMBL" id="RRT45267.1"/>
    </source>
</evidence>
<reference evidence="2 3" key="1">
    <citation type="journal article" date="2014" name="Agronomy (Basel)">
        <title>A Draft Genome Sequence for Ensete ventricosum, the Drought-Tolerant Tree Against Hunger.</title>
        <authorList>
            <person name="Harrison J."/>
            <person name="Moore K.A."/>
            <person name="Paszkiewicz K."/>
            <person name="Jones T."/>
            <person name="Grant M."/>
            <person name="Ambacheew D."/>
            <person name="Muzemil S."/>
            <person name="Studholme D.J."/>
        </authorList>
    </citation>
    <scope>NUCLEOTIDE SEQUENCE [LARGE SCALE GENOMIC DNA]</scope>
</reference>
<sequence length="225" mass="24712">MQILTRCQGDRCVVNRGEGLMTIDFGGGDTAMVGVIGRSEGQQEKRCADATVVVHKEDGLVQKNVSVEELRKPTGSNGGREGRRTRRPQYCGPFFGGVETMQRGICTEEEKRLSCCCDGSSSERTSETRIFISSNENDTGDGCDSDALFFYRETEIAALQKRSRLTVAASQKGSQRGGDLLSFDSKKELVVPSLQSTERRWVVALIGALGRENKGCRRDDADERV</sequence>
<dbReference type="AlphaFoldDB" id="A0A426Y0D9"/>
<evidence type="ECO:0000313" key="3">
    <source>
        <dbReference type="Proteomes" id="UP000287651"/>
    </source>
</evidence>
<name>A0A426Y0D9_ENSVE</name>
<proteinExistence type="predicted"/>
<gene>
    <name evidence="2" type="ORF">B296_00005461</name>
</gene>
<evidence type="ECO:0000256" key="1">
    <source>
        <dbReference type="SAM" id="MobiDB-lite"/>
    </source>
</evidence>
<comment type="caution">
    <text evidence="2">The sequence shown here is derived from an EMBL/GenBank/DDBJ whole genome shotgun (WGS) entry which is preliminary data.</text>
</comment>
<dbReference type="Proteomes" id="UP000287651">
    <property type="component" value="Unassembled WGS sequence"/>
</dbReference>
<accession>A0A426Y0D9</accession>